<evidence type="ECO:0000256" key="1">
    <source>
        <dbReference type="ARBA" id="ARBA00022884"/>
    </source>
</evidence>
<evidence type="ECO:0000313" key="5">
    <source>
        <dbReference type="Proteomes" id="UP000008021"/>
    </source>
</evidence>
<dbReference type="HOGENOM" id="CLU_034595_1_1_1"/>
<dbReference type="GO" id="GO:0003723">
    <property type="term" value="F:RNA binding"/>
    <property type="evidence" value="ECO:0007669"/>
    <property type="project" value="UniProtKB-UniRule"/>
</dbReference>
<dbReference type="InterPro" id="IPR000504">
    <property type="entry name" value="RRM_dom"/>
</dbReference>
<protein>
    <recommendedName>
        <fullName evidence="3">RRM domain-containing protein</fullName>
    </recommendedName>
</protein>
<dbReference type="Pfam" id="PF00076">
    <property type="entry name" value="RRM_1"/>
    <property type="match status" value="1"/>
</dbReference>
<dbReference type="PANTHER" id="PTHR10352">
    <property type="entry name" value="EUKARYOTIC TRANSLATION INITIATION FACTOR 3 SUBUNIT G"/>
    <property type="match status" value="1"/>
</dbReference>
<reference evidence="4" key="2">
    <citation type="submission" date="2018-05" db="EMBL/GenBank/DDBJ databases">
        <title>OmerRS3 (Oryza meridionalis Reference Sequence Version 3).</title>
        <authorList>
            <person name="Zhang J."/>
            <person name="Kudrna D."/>
            <person name="Lee S."/>
            <person name="Talag J."/>
            <person name="Welchert J."/>
            <person name="Wing R.A."/>
        </authorList>
    </citation>
    <scope>NUCLEOTIDE SEQUENCE [LARGE SCALE GENOMIC DNA]</scope>
    <source>
        <strain evidence="4">cv. OR44</strain>
    </source>
</reference>
<dbReference type="AlphaFoldDB" id="A0A0E0ERK9"/>
<proteinExistence type="predicted"/>
<sequence>MESFRREPVSSKLCYLCGDDSGRHRQERFCPFNYMYMCDTLGTCRRRCKHCPVSGSGRRRREFLGRVVRVNNVPSKLRPWHLRSLCKAFGPLRMYHLVMNGDRFCRGFGYAIFWSRRHAGKAIEGLNGRIIDGRKLRVDWAYPCTI</sequence>
<evidence type="ECO:0000259" key="3">
    <source>
        <dbReference type="PROSITE" id="PS50102"/>
    </source>
</evidence>
<dbReference type="InterPro" id="IPR012677">
    <property type="entry name" value="Nucleotide-bd_a/b_plait_sf"/>
</dbReference>
<dbReference type="STRING" id="40149.A0A0E0ERK9"/>
<dbReference type="SUPFAM" id="SSF54928">
    <property type="entry name" value="RNA-binding domain, RBD"/>
    <property type="match status" value="1"/>
</dbReference>
<evidence type="ECO:0000313" key="4">
    <source>
        <dbReference type="EnsemblPlants" id="OMERI09G06360.1"/>
    </source>
</evidence>
<keyword evidence="5" id="KW-1185">Reference proteome</keyword>
<name>A0A0E0ERK9_9ORYZ</name>
<dbReference type="EnsemblPlants" id="OMERI09G06360.1">
    <property type="protein sequence ID" value="OMERI09G06360.1"/>
    <property type="gene ID" value="OMERI09G06360"/>
</dbReference>
<dbReference type="PROSITE" id="PS50102">
    <property type="entry name" value="RRM"/>
    <property type="match status" value="1"/>
</dbReference>
<dbReference type="Gramene" id="OMERI09G06360.1">
    <property type="protein sequence ID" value="OMERI09G06360.1"/>
    <property type="gene ID" value="OMERI09G06360"/>
</dbReference>
<reference evidence="4" key="1">
    <citation type="submission" date="2015-04" db="UniProtKB">
        <authorList>
            <consortium name="EnsemblPlants"/>
        </authorList>
    </citation>
    <scope>IDENTIFICATION</scope>
</reference>
<dbReference type="SMART" id="SM00360">
    <property type="entry name" value="RRM"/>
    <property type="match status" value="1"/>
</dbReference>
<feature type="domain" description="RRM" evidence="3">
    <location>
        <begin position="66"/>
        <end position="143"/>
    </location>
</feature>
<dbReference type="CDD" id="cd00590">
    <property type="entry name" value="RRM_SF"/>
    <property type="match status" value="1"/>
</dbReference>
<keyword evidence="1 2" id="KW-0694">RNA-binding</keyword>
<dbReference type="Gene3D" id="3.30.70.330">
    <property type="match status" value="1"/>
</dbReference>
<dbReference type="Proteomes" id="UP000008021">
    <property type="component" value="Chromosome 9"/>
</dbReference>
<organism evidence="4">
    <name type="scientific">Oryza meridionalis</name>
    <dbReference type="NCBI Taxonomy" id="40149"/>
    <lineage>
        <taxon>Eukaryota</taxon>
        <taxon>Viridiplantae</taxon>
        <taxon>Streptophyta</taxon>
        <taxon>Embryophyta</taxon>
        <taxon>Tracheophyta</taxon>
        <taxon>Spermatophyta</taxon>
        <taxon>Magnoliopsida</taxon>
        <taxon>Liliopsida</taxon>
        <taxon>Poales</taxon>
        <taxon>Poaceae</taxon>
        <taxon>BOP clade</taxon>
        <taxon>Oryzoideae</taxon>
        <taxon>Oryzeae</taxon>
        <taxon>Oryzinae</taxon>
        <taxon>Oryza</taxon>
    </lineage>
</organism>
<evidence type="ECO:0000256" key="2">
    <source>
        <dbReference type="PROSITE-ProRule" id="PRU00176"/>
    </source>
</evidence>
<dbReference type="InterPro" id="IPR035979">
    <property type="entry name" value="RBD_domain_sf"/>
</dbReference>
<accession>A0A0E0ERK9</accession>